<keyword evidence="3 4" id="KW-0413">Isomerase</keyword>
<evidence type="ECO:0000256" key="1">
    <source>
        <dbReference type="ARBA" id="ARBA00009375"/>
    </source>
</evidence>
<protein>
    <recommendedName>
        <fullName evidence="4">tRNA pseudouridine synthase</fullName>
        <ecNumber evidence="4">5.4.99.12</ecNumber>
    </recommendedName>
</protein>
<dbReference type="GO" id="GO:0160147">
    <property type="term" value="F:tRNA pseudouridine(38-40) synthase activity"/>
    <property type="evidence" value="ECO:0007669"/>
    <property type="project" value="UniProtKB-EC"/>
</dbReference>
<evidence type="ECO:0000259" key="5">
    <source>
        <dbReference type="Pfam" id="PF01416"/>
    </source>
</evidence>
<feature type="domain" description="Pseudouridine synthase I TruA alpha/beta" evidence="5">
    <location>
        <begin position="147"/>
        <end position="244"/>
    </location>
</feature>
<dbReference type="AlphaFoldDB" id="A0A1B1TE67"/>
<keyword evidence="2 4" id="KW-0819">tRNA processing</keyword>
<dbReference type="SUPFAM" id="SSF55120">
    <property type="entry name" value="Pseudouridine synthase"/>
    <property type="match status" value="1"/>
</dbReference>
<evidence type="ECO:0000256" key="3">
    <source>
        <dbReference type="ARBA" id="ARBA00023235"/>
    </source>
</evidence>
<name>A0A1B1TE67_9ARCH</name>
<dbReference type="Gene3D" id="3.30.70.660">
    <property type="entry name" value="Pseudouridine synthase I, catalytic domain, C-terminal subdomain"/>
    <property type="match status" value="1"/>
</dbReference>
<comment type="similarity">
    <text evidence="1 4">Belongs to the tRNA pseudouridine synthase TruA family.</text>
</comment>
<reference evidence="6" key="2">
    <citation type="journal article" date="2015" name="ISME J.">
        <title>A new class of marine Euryarchaeota group II from the Mediterranean deep chlorophyll maximum.</title>
        <authorList>
            <person name="Martin-Cuadrado A.B."/>
            <person name="Garcia-Heredia I."/>
            <person name="Molto A.G."/>
            <person name="Lopez-Ubeda R."/>
            <person name="Kimes N."/>
            <person name="Lopez-Garcia P."/>
            <person name="Moreira D."/>
            <person name="Rodriguez-Valera F."/>
        </authorList>
    </citation>
    <scope>NUCLEOTIDE SEQUENCE</scope>
</reference>
<evidence type="ECO:0000256" key="2">
    <source>
        <dbReference type="ARBA" id="ARBA00022694"/>
    </source>
</evidence>
<sequence length="305" mass="35275">MSLTDGLVRLAFRIGYLGDSFHGSQIQPDVKTVQGELIKAFNQLKWLEQSQEGHNLVLSSRTDAGVNVRLNGGVVTIKRSLWNALTPRKMIRAVDDHLSDEIAFLDVHEVDEEWNPRIAKYRVYRYRLEGIESWRDPGEVFSEWLELFVGNYDARNFARMEEGKNPMRKIFSCTPWVVQGRTVGFEIIGEAFLWNQVRRTAMALFKLSTGELKVEDIKNAIANPEVSVDFGVAPPDWLVLWGVSWEKFPIPVEENTEFTFTEVPEDLALERTMRSRWENGARLEMKSMLYHEWAYLGRLPIVKHN</sequence>
<comment type="catalytic activity">
    <reaction evidence="4">
        <text>uridine(38/39/40) in tRNA = pseudouridine(38/39/40) in tRNA</text>
        <dbReference type="Rhea" id="RHEA:22376"/>
        <dbReference type="Rhea" id="RHEA-COMP:10085"/>
        <dbReference type="Rhea" id="RHEA-COMP:10087"/>
        <dbReference type="ChEBI" id="CHEBI:65314"/>
        <dbReference type="ChEBI" id="CHEBI:65315"/>
        <dbReference type="EC" id="5.4.99.12"/>
    </reaction>
</comment>
<evidence type="ECO:0000256" key="4">
    <source>
        <dbReference type="RuleBase" id="RU003792"/>
    </source>
</evidence>
<accession>A0A1B1TE67</accession>
<reference evidence="6" key="1">
    <citation type="submission" date="2014-11" db="EMBL/GenBank/DDBJ databases">
        <authorList>
            <person name="Zhu J."/>
            <person name="Qi W."/>
            <person name="Song R."/>
        </authorList>
    </citation>
    <scope>NUCLEOTIDE SEQUENCE</scope>
</reference>
<dbReference type="GO" id="GO:0031119">
    <property type="term" value="P:tRNA pseudouridine synthesis"/>
    <property type="evidence" value="ECO:0007669"/>
    <property type="project" value="TreeGrafter"/>
</dbReference>
<dbReference type="InterPro" id="IPR020097">
    <property type="entry name" value="PsdUridine_synth_TruA_a/b_dom"/>
</dbReference>
<dbReference type="InterPro" id="IPR001406">
    <property type="entry name" value="PsdUridine_synth_TruA"/>
</dbReference>
<dbReference type="InterPro" id="IPR020094">
    <property type="entry name" value="TruA/RsuA/RluB/E/F_N"/>
</dbReference>
<dbReference type="Pfam" id="PF01416">
    <property type="entry name" value="PseudoU_synth_1"/>
    <property type="match status" value="1"/>
</dbReference>
<evidence type="ECO:0000313" key="6">
    <source>
        <dbReference type="EMBL" id="ANV80552.1"/>
    </source>
</evidence>
<dbReference type="InterPro" id="IPR020095">
    <property type="entry name" value="PsdUridine_synth_TruA_C"/>
</dbReference>
<dbReference type="EMBL" id="KP211893">
    <property type="protein sequence ID" value="ANV80552.1"/>
    <property type="molecule type" value="Genomic_DNA"/>
</dbReference>
<dbReference type="PANTHER" id="PTHR11142">
    <property type="entry name" value="PSEUDOURIDYLATE SYNTHASE"/>
    <property type="match status" value="1"/>
</dbReference>
<dbReference type="EC" id="5.4.99.12" evidence="4"/>
<proteinExistence type="inferred from homology"/>
<organism evidence="6">
    <name type="scientific">uncultured Poseidoniia archaeon</name>
    <dbReference type="NCBI Taxonomy" id="1697135"/>
    <lineage>
        <taxon>Archaea</taxon>
        <taxon>Methanobacteriati</taxon>
        <taxon>Thermoplasmatota</taxon>
        <taxon>Candidatus Poseidoniia</taxon>
        <taxon>environmental samples</taxon>
    </lineage>
</organism>
<dbReference type="GO" id="GO:0003723">
    <property type="term" value="F:RNA binding"/>
    <property type="evidence" value="ECO:0007669"/>
    <property type="project" value="InterPro"/>
</dbReference>
<dbReference type="InterPro" id="IPR020103">
    <property type="entry name" value="PsdUridine_synth_cat_dom_sf"/>
</dbReference>
<dbReference type="Gene3D" id="3.30.70.580">
    <property type="entry name" value="Pseudouridine synthase I, catalytic domain, N-terminal subdomain"/>
    <property type="match status" value="1"/>
</dbReference>
<dbReference type="PANTHER" id="PTHR11142:SF0">
    <property type="entry name" value="TRNA PSEUDOURIDINE SYNTHASE-LIKE 1"/>
    <property type="match status" value="1"/>
</dbReference>